<evidence type="ECO:0000256" key="8">
    <source>
        <dbReference type="ARBA" id="ARBA00048552"/>
    </source>
</evidence>
<proteinExistence type="inferred from homology"/>
<dbReference type="SMART" id="SM01409">
    <property type="entry name" value="RNA_pol_Rpb6"/>
    <property type="match status" value="1"/>
</dbReference>
<comment type="caution">
    <text evidence="9">The sequence shown here is derived from an EMBL/GenBank/DDBJ whole genome shotgun (WGS) entry which is preliminary data.</text>
</comment>
<organism evidence="9 10">
    <name type="scientific">Thermonema lapsum</name>
    <dbReference type="NCBI Taxonomy" id="28195"/>
    <lineage>
        <taxon>Bacteria</taxon>
        <taxon>Pseudomonadati</taxon>
        <taxon>Bacteroidota</taxon>
        <taxon>Cytophagia</taxon>
        <taxon>Cytophagales</taxon>
        <taxon>Thermonemataceae</taxon>
        <taxon>Thermonema</taxon>
    </lineage>
</organism>
<dbReference type="EMBL" id="JAASRN010000001">
    <property type="protein sequence ID" value="NIK73443.1"/>
    <property type="molecule type" value="Genomic_DNA"/>
</dbReference>
<dbReference type="SUPFAM" id="SSF63562">
    <property type="entry name" value="RPB6/omega subunit-like"/>
    <property type="match status" value="1"/>
</dbReference>
<dbReference type="GO" id="GO:0003899">
    <property type="term" value="F:DNA-directed RNA polymerase activity"/>
    <property type="evidence" value="ECO:0007669"/>
    <property type="project" value="UniProtKB-EC"/>
</dbReference>
<name>A0A846MPG0_9BACT</name>
<evidence type="ECO:0000256" key="4">
    <source>
        <dbReference type="ARBA" id="ARBA00022478"/>
    </source>
</evidence>
<comment type="similarity">
    <text evidence="1">Belongs to the RNA polymerase subunit omega family.</text>
</comment>
<evidence type="ECO:0000256" key="2">
    <source>
        <dbReference type="ARBA" id="ARBA00012418"/>
    </source>
</evidence>
<evidence type="ECO:0000313" key="10">
    <source>
        <dbReference type="Proteomes" id="UP000537126"/>
    </source>
</evidence>
<dbReference type="InterPro" id="IPR036161">
    <property type="entry name" value="RPB6/omega-like_sf"/>
</dbReference>
<dbReference type="GO" id="GO:0000428">
    <property type="term" value="C:DNA-directed RNA polymerase complex"/>
    <property type="evidence" value="ECO:0007669"/>
    <property type="project" value="UniProtKB-KW"/>
</dbReference>
<evidence type="ECO:0000256" key="3">
    <source>
        <dbReference type="ARBA" id="ARBA00013725"/>
    </source>
</evidence>
<keyword evidence="4 9" id="KW-0240">DNA-directed RNA polymerase</keyword>
<dbReference type="RefSeq" id="WP_166918682.1">
    <property type="nucleotide sequence ID" value="NZ_JAASRN010000001.1"/>
</dbReference>
<keyword evidence="5" id="KW-0804">Transcription</keyword>
<dbReference type="EC" id="2.7.7.6" evidence="2"/>
<protein>
    <recommendedName>
        <fullName evidence="3">DNA-directed RNA polymerase subunit omega</fullName>
        <ecNumber evidence="2">2.7.7.6</ecNumber>
    </recommendedName>
    <alternativeName>
        <fullName evidence="7">RNA polymerase omega subunit</fullName>
    </alternativeName>
    <alternativeName>
        <fullName evidence="6">Transcriptase subunit omega</fullName>
    </alternativeName>
</protein>
<dbReference type="Gene3D" id="3.90.940.10">
    <property type="match status" value="1"/>
</dbReference>
<evidence type="ECO:0000256" key="7">
    <source>
        <dbReference type="ARBA" id="ARBA00030998"/>
    </source>
</evidence>
<sequence>MKKIQAPISVVTRDTNQIASKTDNIYESVHIIAQRANQIAQQLKEELHEKLRDFSMPHDNLEEVFENKEQIEISKYYERLPKPTAIAIEEFLQDKLMWRLREEEKKEHEEL</sequence>
<evidence type="ECO:0000256" key="5">
    <source>
        <dbReference type="ARBA" id="ARBA00023163"/>
    </source>
</evidence>
<accession>A0A846MPG0</accession>
<dbReference type="Proteomes" id="UP000537126">
    <property type="component" value="Unassembled WGS sequence"/>
</dbReference>
<gene>
    <name evidence="9" type="ORF">FHS56_000929</name>
</gene>
<dbReference type="AlphaFoldDB" id="A0A846MPG0"/>
<dbReference type="GO" id="GO:0006351">
    <property type="term" value="P:DNA-templated transcription"/>
    <property type="evidence" value="ECO:0007669"/>
    <property type="project" value="InterPro"/>
</dbReference>
<reference evidence="9 10" key="1">
    <citation type="submission" date="2020-03" db="EMBL/GenBank/DDBJ databases">
        <title>Genomic Encyclopedia of Type Strains, Phase IV (KMG-IV): sequencing the most valuable type-strain genomes for metagenomic binning, comparative biology and taxonomic classification.</title>
        <authorList>
            <person name="Goeker M."/>
        </authorList>
    </citation>
    <scope>NUCLEOTIDE SEQUENCE [LARGE SCALE GENOMIC DNA]</scope>
    <source>
        <strain evidence="9 10">DSM 5718</strain>
    </source>
</reference>
<evidence type="ECO:0000256" key="1">
    <source>
        <dbReference type="ARBA" id="ARBA00006711"/>
    </source>
</evidence>
<comment type="catalytic activity">
    <reaction evidence="8">
        <text>RNA(n) + a ribonucleoside 5'-triphosphate = RNA(n+1) + diphosphate</text>
        <dbReference type="Rhea" id="RHEA:21248"/>
        <dbReference type="Rhea" id="RHEA-COMP:14527"/>
        <dbReference type="Rhea" id="RHEA-COMP:17342"/>
        <dbReference type="ChEBI" id="CHEBI:33019"/>
        <dbReference type="ChEBI" id="CHEBI:61557"/>
        <dbReference type="ChEBI" id="CHEBI:140395"/>
        <dbReference type="EC" id="2.7.7.6"/>
    </reaction>
</comment>
<evidence type="ECO:0000313" key="9">
    <source>
        <dbReference type="EMBL" id="NIK73443.1"/>
    </source>
</evidence>
<evidence type="ECO:0000256" key="6">
    <source>
        <dbReference type="ARBA" id="ARBA00029924"/>
    </source>
</evidence>
<dbReference type="GO" id="GO:0003677">
    <property type="term" value="F:DNA binding"/>
    <property type="evidence" value="ECO:0007669"/>
    <property type="project" value="InterPro"/>
</dbReference>
<dbReference type="InterPro" id="IPR006110">
    <property type="entry name" value="Pol_omega/Rpo6/RPB6"/>
</dbReference>
<dbReference type="Pfam" id="PF01192">
    <property type="entry name" value="RNA_pol_Rpb6"/>
    <property type="match status" value="1"/>
</dbReference>
<keyword evidence="10" id="KW-1185">Reference proteome</keyword>